<reference evidence="2 3" key="1">
    <citation type="submission" date="2023-03" db="EMBL/GenBank/DDBJ databases">
        <title>Isolation and description of six Streptomyces strains from soil environments, able to metabolize different microbial glucans.</title>
        <authorList>
            <person name="Widen T."/>
            <person name="Larsbrink J."/>
        </authorList>
    </citation>
    <scope>NUCLEOTIDE SEQUENCE [LARGE SCALE GENOMIC DNA]</scope>
    <source>
        <strain evidence="2 3">Mut1</strain>
    </source>
</reference>
<feature type="transmembrane region" description="Helical" evidence="1">
    <location>
        <begin position="36"/>
        <end position="56"/>
    </location>
</feature>
<name>A0ABY9HR29_9ACTN</name>
<feature type="transmembrane region" description="Helical" evidence="1">
    <location>
        <begin position="12"/>
        <end position="30"/>
    </location>
</feature>
<organism evidence="2 3">
    <name type="scientific">Streptomyces castrisilvae</name>
    <dbReference type="NCBI Taxonomy" id="3033811"/>
    <lineage>
        <taxon>Bacteria</taxon>
        <taxon>Bacillati</taxon>
        <taxon>Actinomycetota</taxon>
        <taxon>Actinomycetes</taxon>
        <taxon>Kitasatosporales</taxon>
        <taxon>Streptomycetaceae</taxon>
        <taxon>Streptomyces</taxon>
    </lineage>
</organism>
<keyword evidence="3" id="KW-1185">Reference proteome</keyword>
<evidence type="ECO:0000313" key="3">
    <source>
        <dbReference type="Proteomes" id="UP001239522"/>
    </source>
</evidence>
<keyword evidence="1" id="KW-1133">Transmembrane helix</keyword>
<feature type="transmembrane region" description="Helical" evidence="1">
    <location>
        <begin position="111"/>
        <end position="130"/>
    </location>
</feature>
<sequence>MHTVKHWFSDSLTGQGLLVLVLGVGLGALFRHDEHPGLWVVQGVLYTAVVMGALAVQRHRTSRATGAGPRAIAGLSRKIRHREVPRDPQERAVMRRLVDDQLGKIERGERWLPYWLGFMGLVAAGLLVLGAARGSLVYSLVVAALVAAFIPWILRMRRRALGLHHYMRAALRERG</sequence>
<keyword evidence="1" id="KW-0812">Transmembrane</keyword>
<keyword evidence="1" id="KW-0472">Membrane</keyword>
<dbReference type="RefSeq" id="WP_306057997.1">
    <property type="nucleotide sequence ID" value="NZ_CP120997.1"/>
</dbReference>
<evidence type="ECO:0000256" key="1">
    <source>
        <dbReference type="SAM" id="Phobius"/>
    </source>
</evidence>
<gene>
    <name evidence="2" type="ORF">P8A18_25475</name>
</gene>
<evidence type="ECO:0000313" key="2">
    <source>
        <dbReference type="EMBL" id="WLQ36569.1"/>
    </source>
</evidence>
<accession>A0ABY9HR29</accession>
<feature type="transmembrane region" description="Helical" evidence="1">
    <location>
        <begin position="136"/>
        <end position="154"/>
    </location>
</feature>
<dbReference type="Proteomes" id="UP001239522">
    <property type="component" value="Chromosome"/>
</dbReference>
<proteinExistence type="predicted"/>
<dbReference type="EMBL" id="CP120997">
    <property type="protein sequence ID" value="WLQ36569.1"/>
    <property type="molecule type" value="Genomic_DNA"/>
</dbReference>
<protein>
    <submittedName>
        <fullName evidence="2">Uncharacterized protein</fullName>
    </submittedName>
</protein>